<dbReference type="AlphaFoldDB" id="A0A1A0D7K6"/>
<evidence type="ECO:0000313" key="3">
    <source>
        <dbReference type="Proteomes" id="UP000093796"/>
    </source>
</evidence>
<sequence length="341" mass="39720">MSKLPHNSSTHGWIFWIKAAGVCLFSLYSAAAFYYSTLTPDILRLGLSIVFPLLVLGMFFFAPARLRRPAIPALCAIFVIWYLTDPPRNHRDWAGEYALPADAILTGRTVHIQNIRNFKYKTETDYTPRYYDAEYNLDDLSSVDMITSYWAGESIAHVFLTFGFKDGRHLAISIETRRQKRFPYSAIAGFFHHYEMFYVTADEQDLIGVRTDIRKERVYLYRLFISQQTRERLFKSYLSEIHFLHSHPRWYNTLADNCTTEILSRAGAQLHYRLDWRVLLSGYTASLAYDLGLLNTQYDFPTLKRLSRVQRPDGVTPDAYYSQEIRANLPLEKKPTLSQNK</sequence>
<name>A0A1A0D7K6_ACEPA</name>
<gene>
    <name evidence="2" type="ORF">SRCM100623_02289</name>
</gene>
<dbReference type="PATRIC" id="fig|438.15.peg.2534"/>
<comment type="caution">
    <text evidence="2">The sequence shown here is derived from an EMBL/GenBank/DDBJ whole genome shotgun (WGS) entry which is preliminary data.</text>
</comment>
<dbReference type="InterPro" id="IPR025178">
    <property type="entry name" value="Lnb_N"/>
</dbReference>
<dbReference type="eggNOG" id="ENOG502Z7V0">
    <property type="taxonomic scope" value="Bacteria"/>
</dbReference>
<evidence type="ECO:0000259" key="1">
    <source>
        <dbReference type="Pfam" id="PF13387"/>
    </source>
</evidence>
<dbReference type="EMBL" id="LYUD01000120">
    <property type="protein sequence ID" value="OAZ70567.1"/>
    <property type="molecule type" value="Genomic_DNA"/>
</dbReference>
<dbReference type="Proteomes" id="UP000093796">
    <property type="component" value="Unassembled WGS sequence"/>
</dbReference>
<evidence type="ECO:0000313" key="2">
    <source>
        <dbReference type="EMBL" id="OAZ70567.1"/>
    </source>
</evidence>
<dbReference type="OrthoDB" id="274718at2"/>
<dbReference type="RefSeq" id="WP_003630259.1">
    <property type="nucleotide sequence ID" value="NZ_LYUD01000120.1"/>
</dbReference>
<protein>
    <recommendedName>
        <fullName evidence="1">Lnb N-terminal periplasmic domain-containing protein</fullName>
    </recommendedName>
</protein>
<proteinExistence type="predicted"/>
<organism evidence="2 3">
    <name type="scientific">Acetobacter pasteurianus</name>
    <name type="common">Acetobacter turbidans</name>
    <dbReference type="NCBI Taxonomy" id="438"/>
    <lineage>
        <taxon>Bacteria</taxon>
        <taxon>Pseudomonadati</taxon>
        <taxon>Pseudomonadota</taxon>
        <taxon>Alphaproteobacteria</taxon>
        <taxon>Acetobacterales</taxon>
        <taxon>Acetobacteraceae</taxon>
        <taxon>Acetobacter</taxon>
    </lineage>
</organism>
<accession>A0A1A0D7K6</accession>
<reference evidence="2 3" key="1">
    <citation type="submission" date="2016-05" db="EMBL/GenBank/DDBJ databases">
        <title>Genome sequencing of Acetobacter pasteurianus strain SRCM100623.</title>
        <authorList>
            <person name="Song Y.R."/>
        </authorList>
    </citation>
    <scope>NUCLEOTIDE SEQUENCE [LARGE SCALE GENOMIC DNA]</scope>
    <source>
        <strain evidence="2 3">SRCM100623</strain>
    </source>
</reference>
<dbReference type="Pfam" id="PF13387">
    <property type="entry name" value="Lnb_N"/>
    <property type="match status" value="1"/>
</dbReference>
<feature type="domain" description="Lnb N-terminal periplasmic" evidence="1">
    <location>
        <begin position="127"/>
        <end position="267"/>
    </location>
</feature>